<comment type="caution">
    <text evidence="2">The sequence shown here is derived from an EMBL/GenBank/DDBJ whole genome shotgun (WGS) entry which is preliminary data.</text>
</comment>
<proteinExistence type="predicted"/>
<dbReference type="EMBL" id="JAUHHV010000011">
    <property type="protein sequence ID" value="KAK1407745.1"/>
    <property type="molecule type" value="Genomic_DNA"/>
</dbReference>
<protein>
    <recommendedName>
        <fullName evidence="1">DUF4371 domain-containing protein</fullName>
    </recommendedName>
</protein>
<gene>
    <name evidence="2" type="ORF">QVD17_39371</name>
</gene>
<sequence>MYDLSRFKNAFKHLLESVLQDSVGNPEEVLFVSSRLSIDGTSHIDDDIGLTSPDIDGTLDINVIGPNAIDMSLKEQMDVVERYIDKVGVLKESFIRITHMTYTSSNYKEVVVYLLANNQLSIDQVRV</sequence>
<dbReference type="InterPro" id="IPR025398">
    <property type="entry name" value="DUF4371"/>
</dbReference>
<reference evidence="2" key="1">
    <citation type="journal article" date="2023" name="bioRxiv">
        <title>Improved chromosome-level genome assembly for marigold (Tagetes erecta).</title>
        <authorList>
            <person name="Jiang F."/>
            <person name="Yuan L."/>
            <person name="Wang S."/>
            <person name="Wang H."/>
            <person name="Xu D."/>
            <person name="Wang A."/>
            <person name="Fan W."/>
        </authorList>
    </citation>
    <scope>NUCLEOTIDE SEQUENCE</scope>
    <source>
        <strain evidence="2">WSJ</strain>
        <tissue evidence="2">Leaf</tissue>
    </source>
</reference>
<feature type="domain" description="DUF4371" evidence="1">
    <location>
        <begin position="66"/>
        <end position="126"/>
    </location>
</feature>
<evidence type="ECO:0000259" key="1">
    <source>
        <dbReference type="Pfam" id="PF14291"/>
    </source>
</evidence>
<name>A0AAD8NA48_TARER</name>
<keyword evidence="3" id="KW-1185">Reference proteome</keyword>
<organism evidence="2 3">
    <name type="scientific">Tagetes erecta</name>
    <name type="common">African marigold</name>
    <dbReference type="NCBI Taxonomy" id="13708"/>
    <lineage>
        <taxon>Eukaryota</taxon>
        <taxon>Viridiplantae</taxon>
        <taxon>Streptophyta</taxon>
        <taxon>Embryophyta</taxon>
        <taxon>Tracheophyta</taxon>
        <taxon>Spermatophyta</taxon>
        <taxon>Magnoliopsida</taxon>
        <taxon>eudicotyledons</taxon>
        <taxon>Gunneridae</taxon>
        <taxon>Pentapetalae</taxon>
        <taxon>asterids</taxon>
        <taxon>campanulids</taxon>
        <taxon>Asterales</taxon>
        <taxon>Asteraceae</taxon>
        <taxon>Asteroideae</taxon>
        <taxon>Heliantheae alliance</taxon>
        <taxon>Tageteae</taxon>
        <taxon>Tagetes</taxon>
    </lineage>
</organism>
<evidence type="ECO:0000313" key="3">
    <source>
        <dbReference type="Proteomes" id="UP001229421"/>
    </source>
</evidence>
<evidence type="ECO:0000313" key="2">
    <source>
        <dbReference type="EMBL" id="KAK1407745.1"/>
    </source>
</evidence>
<dbReference type="Pfam" id="PF14291">
    <property type="entry name" value="DUF4371"/>
    <property type="match status" value="1"/>
</dbReference>
<dbReference type="Proteomes" id="UP001229421">
    <property type="component" value="Unassembled WGS sequence"/>
</dbReference>
<accession>A0AAD8NA48</accession>
<dbReference type="AlphaFoldDB" id="A0AAD8NA48"/>